<dbReference type="PROSITE" id="PS50850">
    <property type="entry name" value="MFS"/>
    <property type="match status" value="1"/>
</dbReference>
<keyword evidence="5 6" id="KW-0472">Membrane</keyword>
<dbReference type="InterPro" id="IPR005829">
    <property type="entry name" value="Sugar_transporter_CS"/>
</dbReference>
<proteinExistence type="inferred from homology"/>
<dbReference type="Proteomes" id="UP001583186">
    <property type="component" value="Unassembled WGS sequence"/>
</dbReference>
<evidence type="ECO:0000256" key="2">
    <source>
        <dbReference type="ARBA" id="ARBA00010992"/>
    </source>
</evidence>
<evidence type="ECO:0000256" key="3">
    <source>
        <dbReference type="ARBA" id="ARBA00022692"/>
    </source>
</evidence>
<feature type="transmembrane region" description="Helical" evidence="6">
    <location>
        <begin position="218"/>
        <end position="245"/>
    </location>
</feature>
<organism evidence="8 9">
    <name type="scientific">Sporothrix stenoceras</name>
    <dbReference type="NCBI Taxonomy" id="5173"/>
    <lineage>
        <taxon>Eukaryota</taxon>
        <taxon>Fungi</taxon>
        <taxon>Dikarya</taxon>
        <taxon>Ascomycota</taxon>
        <taxon>Pezizomycotina</taxon>
        <taxon>Sordariomycetes</taxon>
        <taxon>Sordariomycetidae</taxon>
        <taxon>Ophiostomatales</taxon>
        <taxon>Ophiostomataceae</taxon>
        <taxon>Sporothrix</taxon>
    </lineage>
</organism>
<dbReference type="Gene3D" id="1.20.1250.20">
    <property type="entry name" value="MFS general substrate transporter like domains"/>
    <property type="match status" value="1"/>
</dbReference>
<comment type="similarity">
    <text evidence="2">Belongs to the major facilitator superfamily. Sugar transporter (TC 2.A.1.1) family.</text>
</comment>
<dbReference type="PANTHER" id="PTHR48022:SF11">
    <property type="entry name" value="MONOSACCHARIDE TRANSPORTER (HXT8), PUTATIVE (AFU_ORTHOLOGUE AFUA_2G08120)-RELATED"/>
    <property type="match status" value="1"/>
</dbReference>
<evidence type="ECO:0000313" key="8">
    <source>
        <dbReference type="EMBL" id="KAL1899229.1"/>
    </source>
</evidence>
<protein>
    <recommendedName>
        <fullName evidence="7">Major facilitator superfamily (MFS) profile domain-containing protein</fullName>
    </recommendedName>
</protein>
<keyword evidence="4 6" id="KW-1133">Transmembrane helix</keyword>
<keyword evidence="9" id="KW-1185">Reference proteome</keyword>
<evidence type="ECO:0000256" key="4">
    <source>
        <dbReference type="ARBA" id="ARBA00022989"/>
    </source>
</evidence>
<dbReference type="PROSITE" id="PS00217">
    <property type="entry name" value="SUGAR_TRANSPORT_2"/>
    <property type="match status" value="1"/>
</dbReference>
<name>A0ABR3ZFT6_9PEZI</name>
<keyword evidence="3 6" id="KW-0812">Transmembrane</keyword>
<dbReference type="SUPFAM" id="SSF103473">
    <property type="entry name" value="MFS general substrate transporter"/>
    <property type="match status" value="1"/>
</dbReference>
<dbReference type="Pfam" id="PF00083">
    <property type="entry name" value="Sugar_tr"/>
    <property type="match status" value="1"/>
</dbReference>
<accession>A0ABR3ZFT6</accession>
<reference evidence="8 9" key="1">
    <citation type="journal article" date="2024" name="IMA Fungus">
        <title>IMA Genome - F19 : A genome assembly and annotation guide to empower mycologists, including annotated draft genome sequences of Ceratocystis pirilliformis, Diaporthe australafricana, Fusarium ophioides, Paecilomyces lecythidis, and Sporothrix stenoceras.</title>
        <authorList>
            <person name="Aylward J."/>
            <person name="Wilson A.M."/>
            <person name="Visagie C.M."/>
            <person name="Spraker J."/>
            <person name="Barnes I."/>
            <person name="Buitendag C."/>
            <person name="Ceriani C."/>
            <person name="Del Mar Angel L."/>
            <person name="du Plessis D."/>
            <person name="Fuchs T."/>
            <person name="Gasser K."/>
            <person name="Kramer D."/>
            <person name="Li W."/>
            <person name="Munsamy K."/>
            <person name="Piso A."/>
            <person name="Price J.L."/>
            <person name="Sonnekus B."/>
            <person name="Thomas C."/>
            <person name="van der Nest A."/>
            <person name="van Dijk A."/>
            <person name="van Heerden A."/>
            <person name="van Vuuren N."/>
            <person name="Yilmaz N."/>
            <person name="Duong T.A."/>
            <person name="van der Merwe N.A."/>
            <person name="Wingfield M.J."/>
            <person name="Wingfield B.D."/>
        </authorList>
    </citation>
    <scope>NUCLEOTIDE SEQUENCE [LARGE SCALE GENOMIC DNA]</scope>
    <source>
        <strain evidence="8 9">CMW 5346</strain>
    </source>
</reference>
<dbReference type="EMBL" id="JAWCUI010000013">
    <property type="protein sequence ID" value="KAL1899229.1"/>
    <property type="molecule type" value="Genomic_DNA"/>
</dbReference>
<comment type="caution">
    <text evidence="8">The sequence shown here is derived from an EMBL/GenBank/DDBJ whole genome shotgun (WGS) entry which is preliminary data.</text>
</comment>
<evidence type="ECO:0000256" key="5">
    <source>
        <dbReference type="ARBA" id="ARBA00023136"/>
    </source>
</evidence>
<feature type="transmembrane region" description="Helical" evidence="6">
    <location>
        <begin position="59"/>
        <end position="79"/>
    </location>
</feature>
<comment type="subcellular location">
    <subcellularLocation>
        <location evidence="1">Membrane</location>
        <topology evidence="1">Multi-pass membrane protein</topology>
    </subcellularLocation>
</comment>
<dbReference type="InterPro" id="IPR036259">
    <property type="entry name" value="MFS_trans_sf"/>
</dbReference>
<feature type="domain" description="Major facilitator superfamily (MFS) profile" evidence="7">
    <location>
        <begin position="1"/>
        <end position="253"/>
    </location>
</feature>
<evidence type="ECO:0000259" key="7">
    <source>
        <dbReference type="PROSITE" id="PS50850"/>
    </source>
</evidence>
<sequence length="253" mass="28160">MYFAVTFICIVSAAIQCGSVHVGMFLAGRLVNGFGVGMINILIPLYQSEISPPSQRSRLMGLHGAILVAGYSCGGWTSYGAYFSTKKELQWRLPLGIQLLAPIALLIGSPWLPESPRWLIGHGREEQGMTVLSNLHRTVEDPDATGARLEFREIQNQIHIEAEERIDTLWKCLCTPDVRRRMITASVFNGFCKVPAYLLFSTTRPCCMPILVLRAQRLCYFFLFTMWSLPSSTTFALWCSTALAVSKSSLSAL</sequence>
<evidence type="ECO:0000256" key="1">
    <source>
        <dbReference type="ARBA" id="ARBA00004141"/>
    </source>
</evidence>
<gene>
    <name evidence="8" type="ORF">Sste5346_003152</name>
</gene>
<dbReference type="PANTHER" id="PTHR48022">
    <property type="entry name" value="PLASTIDIC GLUCOSE TRANSPORTER 4"/>
    <property type="match status" value="1"/>
</dbReference>
<dbReference type="InterPro" id="IPR020846">
    <property type="entry name" value="MFS_dom"/>
</dbReference>
<dbReference type="InterPro" id="IPR050360">
    <property type="entry name" value="MFS_Sugar_Transporters"/>
</dbReference>
<dbReference type="InterPro" id="IPR005828">
    <property type="entry name" value="MFS_sugar_transport-like"/>
</dbReference>
<evidence type="ECO:0000256" key="6">
    <source>
        <dbReference type="SAM" id="Phobius"/>
    </source>
</evidence>
<evidence type="ECO:0000313" key="9">
    <source>
        <dbReference type="Proteomes" id="UP001583186"/>
    </source>
</evidence>